<dbReference type="STRING" id="741276.A0A2S5AZT7"/>
<evidence type="ECO:0000313" key="7">
    <source>
        <dbReference type="EMBL" id="POY70052.1"/>
    </source>
</evidence>
<dbReference type="EMBL" id="PJQD01000151">
    <property type="protein sequence ID" value="POY70052.1"/>
    <property type="molecule type" value="Genomic_DNA"/>
</dbReference>
<feature type="transmembrane region" description="Helical" evidence="5">
    <location>
        <begin position="314"/>
        <end position="332"/>
    </location>
</feature>
<accession>A0A2S5AZT7</accession>
<dbReference type="OrthoDB" id="5376138at2759"/>
<protein>
    <recommendedName>
        <fullName evidence="6">Major facilitator superfamily (MFS) profile domain-containing protein</fullName>
    </recommendedName>
</protein>
<comment type="caution">
    <text evidence="7">The sequence shown here is derived from an EMBL/GenBank/DDBJ whole genome shotgun (WGS) entry which is preliminary data.</text>
</comment>
<evidence type="ECO:0000259" key="6">
    <source>
        <dbReference type="PROSITE" id="PS50850"/>
    </source>
</evidence>
<keyword evidence="4 5" id="KW-0472">Membrane</keyword>
<dbReference type="AlphaFoldDB" id="A0A2S5AZT7"/>
<name>A0A2S5AZT7_9BASI</name>
<evidence type="ECO:0000256" key="4">
    <source>
        <dbReference type="ARBA" id="ARBA00023136"/>
    </source>
</evidence>
<dbReference type="GO" id="GO:0022857">
    <property type="term" value="F:transmembrane transporter activity"/>
    <property type="evidence" value="ECO:0007669"/>
    <property type="project" value="InterPro"/>
</dbReference>
<feature type="transmembrane region" description="Helical" evidence="5">
    <location>
        <begin position="229"/>
        <end position="256"/>
    </location>
</feature>
<dbReference type="Gene3D" id="1.20.1250.20">
    <property type="entry name" value="MFS general substrate transporter like domains"/>
    <property type="match status" value="1"/>
</dbReference>
<dbReference type="Pfam" id="PF07690">
    <property type="entry name" value="MFS_1"/>
    <property type="match status" value="1"/>
</dbReference>
<dbReference type="PROSITE" id="PS50850">
    <property type="entry name" value="MFS"/>
    <property type="match status" value="1"/>
</dbReference>
<feature type="transmembrane region" description="Helical" evidence="5">
    <location>
        <begin position="161"/>
        <end position="180"/>
    </location>
</feature>
<evidence type="ECO:0000256" key="1">
    <source>
        <dbReference type="ARBA" id="ARBA00004141"/>
    </source>
</evidence>
<keyword evidence="2 5" id="KW-0812">Transmembrane</keyword>
<feature type="transmembrane region" description="Helical" evidence="5">
    <location>
        <begin position="276"/>
        <end position="294"/>
    </location>
</feature>
<gene>
    <name evidence="7" type="ORF">BMF94_6939</name>
</gene>
<feature type="transmembrane region" description="Helical" evidence="5">
    <location>
        <begin position="404"/>
        <end position="426"/>
    </location>
</feature>
<evidence type="ECO:0000256" key="2">
    <source>
        <dbReference type="ARBA" id="ARBA00022692"/>
    </source>
</evidence>
<dbReference type="SUPFAM" id="SSF103473">
    <property type="entry name" value="MFS general substrate transporter"/>
    <property type="match status" value="1"/>
</dbReference>
<dbReference type="InterPro" id="IPR020846">
    <property type="entry name" value="MFS_dom"/>
</dbReference>
<evidence type="ECO:0000256" key="5">
    <source>
        <dbReference type="SAM" id="Phobius"/>
    </source>
</evidence>
<keyword evidence="8" id="KW-1185">Reference proteome</keyword>
<evidence type="ECO:0000256" key="3">
    <source>
        <dbReference type="ARBA" id="ARBA00022989"/>
    </source>
</evidence>
<comment type="subcellular location">
    <subcellularLocation>
        <location evidence="1">Membrane</location>
        <topology evidence="1">Multi-pass membrane protein</topology>
    </subcellularLocation>
</comment>
<feature type="transmembrane region" description="Helical" evidence="5">
    <location>
        <begin position="102"/>
        <end position="123"/>
    </location>
</feature>
<feature type="transmembrane region" description="Helical" evidence="5">
    <location>
        <begin position="338"/>
        <end position="359"/>
    </location>
</feature>
<evidence type="ECO:0000313" key="8">
    <source>
        <dbReference type="Proteomes" id="UP000237144"/>
    </source>
</evidence>
<feature type="transmembrane region" description="Helical" evidence="5">
    <location>
        <begin position="71"/>
        <end position="90"/>
    </location>
</feature>
<dbReference type="FunFam" id="1.20.1250.20:FF:000082">
    <property type="entry name" value="MFS multidrug transporter, putative"/>
    <property type="match status" value="1"/>
</dbReference>
<sequence length="447" mass="48993">MIRALSFPLGFGLGPLFTVSAGTESRVEIIRLLPLTPPQLGHRLRSASKPGGSAAYFSEINADAEPAYGRYPLYVISSVVYLIFFIPTAYGQNIQTVIIARFLGGIAASTGSTLVGGTVADLFESHDRGLPMSIFSICAFAGTGLGPAVSGYIEFKKGWRWIEWVQMMAAGVLAVLIILFTRETRGSVILSKRARKLRKETGDSRYQCRSDAERASLAVLMKVSMTRPLYLLGTEAIVFFFSLWVATGWGSMYLLVEAVPLIFRNVYGFNEGEVGLVFYSVVVASIIGFGTNFYQEKLYQKHVATRGPEARLYASLIGGLVFPAGAYILAFSQGRGHWMGPVVGLTMIFTGVYTIYLAVFSYLADCYTIYASSALSGQSLCRNLFAFAMPLFTTQMYNAMGYQWASFLAGSVALVLAATPWVLFHFGPHIRARSRFAKELARIQGEK</sequence>
<keyword evidence="3 5" id="KW-1133">Transmembrane helix</keyword>
<reference evidence="7 8" key="1">
    <citation type="journal article" date="2018" name="Front. Microbiol.">
        <title>Prospects for Fungal Bioremediation of Acidic Radioactive Waste Sites: Characterization and Genome Sequence of Rhodotorula taiwanensis MD1149.</title>
        <authorList>
            <person name="Tkavc R."/>
            <person name="Matrosova V.Y."/>
            <person name="Grichenko O.E."/>
            <person name="Gostincar C."/>
            <person name="Volpe R.P."/>
            <person name="Klimenkova P."/>
            <person name="Gaidamakova E.K."/>
            <person name="Zhou C.E."/>
            <person name="Stewart B.J."/>
            <person name="Lyman M.G."/>
            <person name="Malfatti S.A."/>
            <person name="Rubinfeld B."/>
            <person name="Courtot M."/>
            <person name="Singh J."/>
            <person name="Dalgard C.L."/>
            <person name="Hamilton T."/>
            <person name="Frey K.G."/>
            <person name="Gunde-Cimerman N."/>
            <person name="Dugan L."/>
            <person name="Daly M.J."/>
        </authorList>
    </citation>
    <scope>NUCLEOTIDE SEQUENCE [LARGE SCALE GENOMIC DNA]</scope>
    <source>
        <strain evidence="7 8">MD1149</strain>
    </source>
</reference>
<dbReference type="PANTHER" id="PTHR23502">
    <property type="entry name" value="MAJOR FACILITATOR SUPERFAMILY"/>
    <property type="match status" value="1"/>
</dbReference>
<dbReference type="InterPro" id="IPR011701">
    <property type="entry name" value="MFS"/>
</dbReference>
<dbReference type="PANTHER" id="PTHR23502:SF134">
    <property type="entry name" value="MAJOR FACILITATOR SUPERFAMILY (MFS) PROFILE DOMAIN-CONTAINING PROTEIN-RELATED"/>
    <property type="match status" value="1"/>
</dbReference>
<dbReference type="Proteomes" id="UP000237144">
    <property type="component" value="Unassembled WGS sequence"/>
</dbReference>
<feature type="domain" description="Major facilitator superfamily (MFS) profile" evidence="6">
    <location>
        <begin position="1"/>
        <end position="429"/>
    </location>
</feature>
<dbReference type="InterPro" id="IPR036259">
    <property type="entry name" value="MFS_trans_sf"/>
</dbReference>
<dbReference type="GO" id="GO:0005886">
    <property type="term" value="C:plasma membrane"/>
    <property type="evidence" value="ECO:0007669"/>
    <property type="project" value="TreeGrafter"/>
</dbReference>
<proteinExistence type="predicted"/>
<organism evidence="7 8">
    <name type="scientific">Rhodotorula taiwanensis</name>
    <dbReference type="NCBI Taxonomy" id="741276"/>
    <lineage>
        <taxon>Eukaryota</taxon>
        <taxon>Fungi</taxon>
        <taxon>Dikarya</taxon>
        <taxon>Basidiomycota</taxon>
        <taxon>Pucciniomycotina</taxon>
        <taxon>Microbotryomycetes</taxon>
        <taxon>Sporidiobolales</taxon>
        <taxon>Sporidiobolaceae</taxon>
        <taxon>Rhodotorula</taxon>
    </lineage>
</organism>